<dbReference type="EMBL" id="GBXM01090826">
    <property type="protein sequence ID" value="JAH17751.1"/>
    <property type="molecule type" value="Transcribed_RNA"/>
</dbReference>
<proteinExistence type="predicted"/>
<organism evidence="1">
    <name type="scientific">Anguilla anguilla</name>
    <name type="common">European freshwater eel</name>
    <name type="synonym">Muraena anguilla</name>
    <dbReference type="NCBI Taxonomy" id="7936"/>
    <lineage>
        <taxon>Eukaryota</taxon>
        <taxon>Metazoa</taxon>
        <taxon>Chordata</taxon>
        <taxon>Craniata</taxon>
        <taxon>Vertebrata</taxon>
        <taxon>Euteleostomi</taxon>
        <taxon>Actinopterygii</taxon>
        <taxon>Neopterygii</taxon>
        <taxon>Teleostei</taxon>
        <taxon>Anguilliformes</taxon>
        <taxon>Anguillidae</taxon>
        <taxon>Anguilla</taxon>
    </lineage>
</organism>
<protein>
    <submittedName>
        <fullName evidence="1">Uncharacterized protein</fullName>
    </submittedName>
</protein>
<name>A0A0E9QLJ7_ANGAN</name>
<reference evidence="1" key="1">
    <citation type="submission" date="2014-11" db="EMBL/GenBank/DDBJ databases">
        <authorList>
            <person name="Amaro Gonzalez C."/>
        </authorList>
    </citation>
    <scope>NUCLEOTIDE SEQUENCE</scope>
</reference>
<reference evidence="1" key="2">
    <citation type="journal article" date="2015" name="Fish Shellfish Immunol.">
        <title>Early steps in the European eel (Anguilla anguilla)-Vibrio vulnificus interaction in the gills: Role of the RtxA13 toxin.</title>
        <authorList>
            <person name="Callol A."/>
            <person name="Pajuelo D."/>
            <person name="Ebbesson L."/>
            <person name="Teles M."/>
            <person name="MacKenzie S."/>
            <person name="Amaro C."/>
        </authorList>
    </citation>
    <scope>NUCLEOTIDE SEQUENCE</scope>
</reference>
<evidence type="ECO:0000313" key="1">
    <source>
        <dbReference type="EMBL" id="JAH17751.1"/>
    </source>
</evidence>
<sequence length="65" mass="7335">MNAEISTSNRLSELYIFIALFSHQRCAILKPGLHTSGHMNLMGEKMTPAFHRGVYSSCIIVQILR</sequence>
<dbReference type="AlphaFoldDB" id="A0A0E9QLJ7"/>
<accession>A0A0E9QLJ7</accession>